<evidence type="ECO:0000256" key="8">
    <source>
        <dbReference type="ARBA" id="ARBA00029346"/>
    </source>
</evidence>
<dbReference type="Gene3D" id="3.40.50.620">
    <property type="entry name" value="HUPs"/>
    <property type="match status" value="1"/>
</dbReference>
<dbReference type="InterPro" id="IPR014729">
    <property type="entry name" value="Rossmann-like_a/b/a_fold"/>
</dbReference>
<keyword evidence="2 9" id="KW-0808">Transferase</keyword>
<feature type="domain" description="Cytidyltransferase-like" evidence="10">
    <location>
        <begin position="11"/>
        <end position="144"/>
    </location>
</feature>
<proteinExistence type="inferred from homology"/>
<comment type="cofactor">
    <cofactor evidence="9">
        <name>Mg(2+)</name>
        <dbReference type="ChEBI" id="CHEBI:18420"/>
    </cofactor>
</comment>
<dbReference type="RefSeq" id="WP_010507173.1">
    <property type="nucleotide sequence ID" value="NZ_BANI01000118.1"/>
</dbReference>
<dbReference type="InterPro" id="IPR004821">
    <property type="entry name" value="Cyt_trans-like"/>
</dbReference>
<dbReference type="EC" id="2.7.7.3" evidence="9"/>
<feature type="binding site" evidence="9">
    <location>
        <begin position="15"/>
        <end position="16"/>
    </location>
    <ligand>
        <name>ATP</name>
        <dbReference type="ChEBI" id="CHEBI:30616"/>
    </ligand>
</feature>
<sequence>MTEATTIRTGFYPGTFDPVTSGHMDIIERAAALVDRLVIGVAENRDKHPLLPLEERLLCLRTDIEPLNAGRAIPITVVGFTGLVVHAARTHGAHAIIRGLRAVADFEYENQMFGMNQHMAPDIDALFLMAREGHQYISSRLIKEIARLDGDISGFVPPFTRRHILGRLRG</sequence>
<dbReference type="SUPFAM" id="SSF52374">
    <property type="entry name" value="Nucleotidylyl transferase"/>
    <property type="match status" value="1"/>
</dbReference>
<dbReference type="HAMAP" id="MF_00151">
    <property type="entry name" value="PPAT_bact"/>
    <property type="match status" value="1"/>
</dbReference>
<evidence type="ECO:0000256" key="1">
    <source>
        <dbReference type="ARBA" id="ARBA00022490"/>
    </source>
</evidence>
<feature type="site" description="Transition state stabilizer" evidence="9">
    <location>
        <position position="23"/>
    </location>
</feature>
<dbReference type="UniPathway" id="UPA00241">
    <property type="reaction ID" value="UER00355"/>
</dbReference>
<feature type="binding site" evidence="9">
    <location>
        <begin position="134"/>
        <end position="140"/>
    </location>
    <ligand>
        <name>ATP</name>
        <dbReference type="ChEBI" id="CHEBI:30616"/>
    </ligand>
</feature>
<dbReference type="Proteomes" id="UP000032675">
    <property type="component" value="Unassembled WGS sequence"/>
</dbReference>
<evidence type="ECO:0000256" key="6">
    <source>
        <dbReference type="ARBA" id="ARBA00022842"/>
    </source>
</evidence>
<dbReference type="EMBL" id="BANI01000118">
    <property type="protein sequence ID" value="GAN97010.1"/>
    <property type="molecule type" value="Genomic_DNA"/>
</dbReference>
<dbReference type="PANTHER" id="PTHR21342:SF1">
    <property type="entry name" value="PHOSPHOPANTETHEINE ADENYLYLTRANSFERASE"/>
    <property type="match status" value="1"/>
</dbReference>
<dbReference type="GO" id="GO:0005524">
    <property type="term" value="F:ATP binding"/>
    <property type="evidence" value="ECO:0007669"/>
    <property type="project" value="UniProtKB-KW"/>
</dbReference>
<dbReference type="GO" id="GO:0015937">
    <property type="term" value="P:coenzyme A biosynthetic process"/>
    <property type="evidence" value="ECO:0007669"/>
    <property type="project" value="UniProtKB-UniRule"/>
</dbReference>
<protein>
    <recommendedName>
        <fullName evidence="9">Phosphopantetheine adenylyltransferase</fullName>
        <ecNumber evidence="9">2.7.7.3</ecNumber>
    </recommendedName>
    <alternativeName>
        <fullName evidence="9">Dephospho-CoA pyrophosphorylase</fullName>
    </alternativeName>
    <alternativeName>
        <fullName evidence="9">Pantetheine-phosphate adenylyltransferase</fullName>
        <shortName evidence="9">PPAT</shortName>
    </alternativeName>
</protein>
<comment type="subunit">
    <text evidence="9">Homohexamer.</text>
</comment>
<keyword evidence="1 9" id="KW-0963">Cytoplasm</keyword>
<comment type="function">
    <text evidence="9">Reversibly transfers an adenylyl group from ATP to 4'-phosphopantetheine, yielding dephospho-CoA (dPCoA) and pyrophosphate.</text>
</comment>
<evidence type="ECO:0000256" key="9">
    <source>
        <dbReference type="HAMAP-Rule" id="MF_00151"/>
    </source>
</evidence>
<feature type="binding site" evidence="9">
    <location>
        <position position="47"/>
    </location>
    <ligand>
        <name>substrate</name>
    </ligand>
</feature>
<dbReference type="Pfam" id="PF01467">
    <property type="entry name" value="CTP_transf_like"/>
    <property type="match status" value="1"/>
</dbReference>
<comment type="similarity">
    <text evidence="9">Belongs to the bacterial CoaD family.</text>
</comment>
<keyword evidence="3 9" id="KW-0548">Nucleotidyltransferase</keyword>
<keyword evidence="4 9" id="KW-0547">Nucleotide-binding</keyword>
<comment type="caution">
    <text evidence="11">The sequence shown here is derived from an EMBL/GenBank/DDBJ whole genome shotgun (WGS) entry which is preliminary data.</text>
</comment>
<feature type="binding site" evidence="9">
    <location>
        <position position="15"/>
    </location>
    <ligand>
        <name>substrate</name>
    </ligand>
</feature>
<dbReference type="AlphaFoldDB" id="A0A0D6Q205"/>
<evidence type="ECO:0000256" key="7">
    <source>
        <dbReference type="ARBA" id="ARBA00022993"/>
    </source>
</evidence>
<feature type="binding site" evidence="9">
    <location>
        <position position="84"/>
    </location>
    <ligand>
        <name>substrate</name>
    </ligand>
</feature>
<comment type="pathway">
    <text evidence="9">Cofactor biosynthesis; coenzyme A biosynthesis; CoA from (R)-pantothenate: step 4/5.</text>
</comment>
<comment type="subcellular location">
    <subcellularLocation>
        <location evidence="9">Cytoplasm</location>
    </subcellularLocation>
</comment>
<feature type="binding site" evidence="9">
    <location>
        <position position="109"/>
    </location>
    <ligand>
        <name>ATP</name>
        <dbReference type="ChEBI" id="CHEBI:30616"/>
    </ligand>
</feature>
<reference evidence="11 12" key="1">
    <citation type="submission" date="2012-11" db="EMBL/GenBank/DDBJ databases">
        <title>Whole genome sequence of Gluconacetobacter europaeus NBRC3261.</title>
        <authorList>
            <person name="Azuma Y."/>
            <person name="Higashiura N."/>
            <person name="Hirakawa H."/>
            <person name="Matsushita K."/>
        </authorList>
    </citation>
    <scope>NUCLEOTIDE SEQUENCE [LARGE SCALE GENOMIC DNA]</scope>
    <source>
        <strain evidence="11 12">NBRC 3261</strain>
    </source>
</reference>
<evidence type="ECO:0000256" key="3">
    <source>
        <dbReference type="ARBA" id="ARBA00022695"/>
    </source>
</evidence>
<dbReference type="InterPro" id="IPR001980">
    <property type="entry name" value="PPAT"/>
</dbReference>
<organism evidence="11 12">
    <name type="scientific">Komagataeibacter europaeus NBRC 3261</name>
    <dbReference type="NCBI Taxonomy" id="1234669"/>
    <lineage>
        <taxon>Bacteria</taxon>
        <taxon>Pseudomonadati</taxon>
        <taxon>Pseudomonadota</taxon>
        <taxon>Alphaproteobacteria</taxon>
        <taxon>Acetobacterales</taxon>
        <taxon>Acetobacteraceae</taxon>
        <taxon>Komagataeibacter</taxon>
    </lineage>
</organism>
<name>A0A0D6Q205_KOMEU</name>
<dbReference type="PANTHER" id="PTHR21342">
    <property type="entry name" value="PHOSPHOPANTETHEINE ADENYLYLTRANSFERASE"/>
    <property type="match status" value="1"/>
</dbReference>
<dbReference type="GO" id="GO:0004595">
    <property type="term" value="F:pantetheine-phosphate adenylyltransferase activity"/>
    <property type="evidence" value="ECO:0007669"/>
    <property type="project" value="UniProtKB-UniRule"/>
</dbReference>
<feature type="binding site" evidence="9">
    <location>
        <position position="23"/>
    </location>
    <ligand>
        <name>ATP</name>
        <dbReference type="ChEBI" id="CHEBI:30616"/>
    </ligand>
</feature>
<keyword evidence="5 9" id="KW-0067">ATP-binding</keyword>
<dbReference type="NCBIfam" id="TIGR01510">
    <property type="entry name" value="coaD_prev_kdtB"/>
    <property type="match status" value="1"/>
</dbReference>
<keyword evidence="7 9" id="KW-0173">Coenzyme A biosynthesis</keyword>
<evidence type="ECO:0000256" key="4">
    <source>
        <dbReference type="ARBA" id="ARBA00022741"/>
    </source>
</evidence>
<evidence type="ECO:0000313" key="11">
    <source>
        <dbReference type="EMBL" id="GAN97010.1"/>
    </source>
</evidence>
<dbReference type="PRINTS" id="PR01020">
    <property type="entry name" value="LPSBIOSNTHSS"/>
</dbReference>
<evidence type="ECO:0000313" key="12">
    <source>
        <dbReference type="Proteomes" id="UP000032675"/>
    </source>
</evidence>
<gene>
    <name evidence="9" type="primary">coaD</name>
    <name evidence="11" type="ORF">Geu3261_0134_027</name>
</gene>
<evidence type="ECO:0000256" key="5">
    <source>
        <dbReference type="ARBA" id="ARBA00022840"/>
    </source>
</evidence>
<accession>A0A0D6Q205</accession>
<dbReference type="GO" id="GO:0005737">
    <property type="term" value="C:cytoplasm"/>
    <property type="evidence" value="ECO:0007669"/>
    <property type="project" value="UniProtKB-SubCell"/>
</dbReference>
<evidence type="ECO:0000259" key="10">
    <source>
        <dbReference type="Pfam" id="PF01467"/>
    </source>
</evidence>
<evidence type="ECO:0000256" key="2">
    <source>
        <dbReference type="ARBA" id="ARBA00022679"/>
    </source>
</evidence>
<comment type="catalytic activity">
    <reaction evidence="8 9">
        <text>(R)-4'-phosphopantetheine + ATP + H(+) = 3'-dephospho-CoA + diphosphate</text>
        <dbReference type="Rhea" id="RHEA:19801"/>
        <dbReference type="ChEBI" id="CHEBI:15378"/>
        <dbReference type="ChEBI" id="CHEBI:30616"/>
        <dbReference type="ChEBI" id="CHEBI:33019"/>
        <dbReference type="ChEBI" id="CHEBI:57328"/>
        <dbReference type="ChEBI" id="CHEBI:61723"/>
        <dbReference type="EC" id="2.7.7.3"/>
    </reaction>
</comment>
<feature type="binding site" evidence="9">
    <location>
        <position position="98"/>
    </location>
    <ligand>
        <name>substrate</name>
    </ligand>
</feature>
<keyword evidence="6 9" id="KW-0460">Magnesium</keyword>
<feature type="binding site" evidence="9">
    <location>
        <begin position="99"/>
        <end position="101"/>
    </location>
    <ligand>
        <name>ATP</name>
        <dbReference type="ChEBI" id="CHEBI:30616"/>
    </ligand>
</feature>
<dbReference type="NCBIfam" id="TIGR00125">
    <property type="entry name" value="cyt_tran_rel"/>
    <property type="match status" value="1"/>
</dbReference>